<evidence type="ECO:0000313" key="4">
    <source>
        <dbReference type="Proteomes" id="UP000253741"/>
    </source>
</evidence>
<keyword evidence="1" id="KW-0472">Membrane</keyword>
<organism evidence="3 4">
    <name type="scientific">Streptomyces corynorhini</name>
    <dbReference type="NCBI Taxonomy" id="2282652"/>
    <lineage>
        <taxon>Bacteria</taxon>
        <taxon>Bacillati</taxon>
        <taxon>Actinomycetota</taxon>
        <taxon>Actinomycetes</taxon>
        <taxon>Kitasatosporales</taxon>
        <taxon>Streptomycetaceae</taxon>
        <taxon>Streptomyces</taxon>
    </lineage>
</organism>
<dbReference type="SUPFAM" id="SSF49785">
    <property type="entry name" value="Galactose-binding domain-like"/>
    <property type="match status" value="1"/>
</dbReference>
<name>A0A370ASQ9_9ACTN</name>
<comment type="caution">
    <text evidence="3">The sequence shown here is derived from an EMBL/GenBank/DDBJ whole genome shotgun (WGS) entry which is preliminary data.</text>
</comment>
<protein>
    <recommendedName>
        <fullName evidence="2">NAD glycohydrolase translocation F5/8 type C domain-containing protein</fullName>
    </recommendedName>
</protein>
<dbReference type="InterPro" id="IPR057561">
    <property type="entry name" value="NADase_transloc"/>
</dbReference>
<evidence type="ECO:0000259" key="2">
    <source>
        <dbReference type="Pfam" id="PF25302"/>
    </source>
</evidence>
<dbReference type="Gene3D" id="2.60.120.260">
    <property type="entry name" value="Galactose-binding domain-like"/>
    <property type="match status" value="1"/>
</dbReference>
<dbReference type="OrthoDB" id="3808044at2"/>
<dbReference type="EMBL" id="QQNA01000360">
    <property type="protein sequence ID" value="RDG32620.1"/>
    <property type="molecule type" value="Genomic_DNA"/>
</dbReference>
<dbReference type="Pfam" id="PF25302">
    <property type="entry name" value="NADase_transloc"/>
    <property type="match status" value="1"/>
</dbReference>
<reference evidence="3 4" key="1">
    <citation type="submission" date="2018-07" db="EMBL/GenBank/DDBJ databases">
        <title>Streptomyces species from bats.</title>
        <authorList>
            <person name="Dunlap C."/>
        </authorList>
    </citation>
    <scope>NUCLEOTIDE SEQUENCE [LARGE SCALE GENOMIC DNA]</scope>
    <source>
        <strain evidence="3 4">AC230</strain>
    </source>
</reference>
<keyword evidence="4" id="KW-1185">Reference proteome</keyword>
<feature type="transmembrane region" description="Helical" evidence="1">
    <location>
        <begin position="12"/>
        <end position="34"/>
    </location>
</feature>
<accession>A0A370ASQ9</accession>
<dbReference type="Proteomes" id="UP000253741">
    <property type="component" value="Unassembled WGS sequence"/>
</dbReference>
<dbReference type="InterPro" id="IPR008979">
    <property type="entry name" value="Galactose-bd-like_sf"/>
</dbReference>
<evidence type="ECO:0000256" key="1">
    <source>
        <dbReference type="SAM" id="Phobius"/>
    </source>
</evidence>
<evidence type="ECO:0000313" key="3">
    <source>
        <dbReference type="EMBL" id="RDG32620.1"/>
    </source>
</evidence>
<dbReference type="NCBIfam" id="NF047619">
    <property type="entry name" value="NADase_discoid"/>
    <property type="match status" value="1"/>
</dbReference>
<keyword evidence="1" id="KW-0812">Transmembrane</keyword>
<dbReference type="AlphaFoldDB" id="A0A370ASQ9"/>
<keyword evidence="1" id="KW-1133">Transmembrane helix</keyword>
<feature type="domain" description="NAD glycohydrolase translocation F5/8 type C" evidence="2">
    <location>
        <begin position="71"/>
        <end position="191"/>
    </location>
</feature>
<proteinExistence type="predicted"/>
<gene>
    <name evidence="3" type="ORF">DVH02_32250</name>
</gene>
<sequence>MPAAGTRPVRRLWRRPGLAIPLTLAVLAGAFWFARPYLPEALDFTRDSTGTPDELRPSRIRASSFLSDHPPRTAIDTYTNRFWVPAEAGPGIGEFLEVDFDKPVRMTKLVVFSGRSAKEDEFLAQSRPSALTVTLSPAEGEPTEKKVALKDRPGQQTFDVRGAEVVRVRLTIDDIYGAGKGRRPAIAEIEFFGRS</sequence>